<evidence type="ECO:0000313" key="2">
    <source>
        <dbReference type="Proteomes" id="UP001060215"/>
    </source>
</evidence>
<dbReference type="Proteomes" id="UP001060215">
    <property type="component" value="Chromosome 5"/>
</dbReference>
<evidence type="ECO:0000313" key="1">
    <source>
        <dbReference type="EMBL" id="KAI8011337.1"/>
    </source>
</evidence>
<comment type="caution">
    <text evidence="1">The sequence shown here is derived from an EMBL/GenBank/DDBJ whole genome shotgun (WGS) entry which is preliminary data.</text>
</comment>
<accession>A0ACC0HFM8</accession>
<reference evidence="1 2" key="1">
    <citation type="journal article" date="2022" name="Plant J.">
        <title>Chromosome-level genome of Camellia lanceoleosa provides a valuable resource for understanding genome evolution and self-incompatibility.</title>
        <authorList>
            <person name="Gong W."/>
            <person name="Xiao S."/>
            <person name="Wang L."/>
            <person name="Liao Z."/>
            <person name="Chang Y."/>
            <person name="Mo W."/>
            <person name="Hu G."/>
            <person name="Li W."/>
            <person name="Zhao G."/>
            <person name="Zhu H."/>
            <person name="Hu X."/>
            <person name="Ji K."/>
            <person name="Xiang X."/>
            <person name="Song Q."/>
            <person name="Yuan D."/>
            <person name="Jin S."/>
            <person name="Zhang L."/>
        </authorList>
    </citation>
    <scope>NUCLEOTIDE SEQUENCE [LARGE SCALE GENOMIC DNA]</scope>
    <source>
        <strain evidence="1">SQ_2022a</strain>
    </source>
</reference>
<keyword evidence="2" id="KW-1185">Reference proteome</keyword>
<sequence>MIIFEAAVSTCGCVLVCLSFANLRIFVLLILLVTAIIYCLITAEVAFLQKMSLISQNVVPKDQTEKVKRKASDQPSLLEVDQEIEDRKENKSVTYKIKKRKEERKEKDKMLKIEEGKKMKKLENFLFGSLYSPVEFGKEDDEELREDGVDKGSALFFTDKSASSILSVYEEDAEFRESSDDEEDAGQRKPIWANDEEEKTSINIVKVNRLRKLRKEDDESVIYGSTYVSRLRAHHIKLNPGTEWAQLDSRPRNYSSDDEDSNIENGVVLAHSYNDVEGVDNILRTKEDLVVKSSLKLLLRLLEYSRLVDTNADDPFNSPITSVQFHRNAQLLLTAGLDKK</sequence>
<dbReference type="EMBL" id="CM045762">
    <property type="protein sequence ID" value="KAI8011337.1"/>
    <property type="molecule type" value="Genomic_DNA"/>
</dbReference>
<protein>
    <submittedName>
        <fullName evidence="1">Uncharacterized protein</fullName>
    </submittedName>
</protein>
<name>A0ACC0HFM8_9ERIC</name>
<organism evidence="1 2">
    <name type="scientific">Camellia lanceoleosa</name>
    <dbReference type="NCBI Taxonomy" id="1840588"/>
    <lineage>
        <taxon>Eukaryota</taxon>
        <taxon>Viridiplantae</taxon>
        <taxon>Streptophyta</taxon>
        <taxon>Embryophyta</taxon>
        <taxon>Tracheophyta</taxon>
        <taxon>Spermatophyta</taxon>
        <taxon>Magnoliopsida</taxon>
        <taxon>eudicotyledons</taxon>
        <taxon>Gunneridae</taxon>
        <taxon>Pentapetalae</taxon>
        <taxon>asterids</taxon>
        <taxon>Ericales</taxon>
        <taxon>Theaceae</taxon>
        <taxon>Camellia</taxon>
    </lineage>
</organism>
<proteinExistence type="predicted"/>
<gene>
    <name evidence="1" type="ORF">LOK49_LG06G00347</name>
</gene>